<sequence length="153" mass="17569">MRAANILRAFLLGIFLSFLLTCVFWAAIFSNYINYYGIPLFFNPFFGNVFNGYLFIIMMVVFGIGFFIPVVGFLIKFAYCLLLVISLLLFVPPLGKSVGETLLSKKIVLNINGEQKNVVALYEDKSYIVYQNSPEVLETLEERKRNLSYYKKP</sequence>
<keyword evidence="1" id="KW-1133">Transmembrane helix</keyword>
<keyword evidence="1" id="KW-0472">Membrane</keyword>
<name>A0A2U8FBD8_9HELI</name>
<dbReference type="KEGG" id="had:CDV25_00810"/>
<evidence type="ECO:0000313" key="2">
    <source>
        <dbReference type="EMBL" id="AWI33456.1"/>
    </source>
</evidence>
<proteinExistence type="predicted"/>
<dbReference type="OrthoDB" id="5323952at2"/>
<feature type="transmembrane region" description="Helical" evidence="1">
    <location>
        <begin position="77"/>
        <end position="95"/>
    </location>
</feature>
<dbReference type="RefSeq" id="WP_108910357.1">
    <property type="nucleotide sequence ID" value="NZ_CP021886.1"/>
</dbReference>
<reference evidence="2 3" key="1">
    <citation type="submission" date="2017-06" db="EMBL/GenBank/DDBJ databases">
        <title>Complete genome of Helicobacter apodemus.</title>
        <authorList>
            <person name="Cho S."/>
        </authorList>
    </citation>
    <scope>NUCLEOTIDE SEQUENCE [LARGE SCALE GENOMIC DNA]</scope>
    <source>
        <strain evidence="3">SNUVETPUB-15-01</strain>
    </source>
</reference>
<dbReference type="Proteomes" id="UP000244890">
    <property type="component" value="Chromosome"/>
</dbReference>
<organism evidence="2 3">
    <name type="scientific">Helicobacter apodemus</name>
    <dbReference type="NCBI Taxonomy" id="135569"/>
    <lineage>
        <taxon>Bacteria</taxon>
        <taxon>Pseudomonadati</taxon>
        <taxon>Campylobacterota</taxon>
        <taxon>Epsilonproteobacteria</taxon>
        <taxon>Campylobacterales</taxon>
        <taxon>Helicobacteraceae</taxon>
        <taxon>Helicobacter</taxon>
    </lineage>
</organism>
<evidence type="ECO:0000256" key="1">
    <source>
        <dbReference type="SAM" id="Phobius"/>
    </source>
</evidence>
<gene>
    <name evidence="2" type="ORF">CDV25_00810</name>
</gene>
<dbReference type="AlphaFoldDB" id="A0A2U8FBD8"/>
<feature type="transmembrane region" description="Helical" evidence="1">
    <location>
        <begin position="50"/>
        <end position="70"/>
    </location>
</feature>
<keyword evidence="1" id="KW-0812">Transmembrane</keyword>
<evidence type="ECO:0000313" key="3">
    <source>
        <dbReference type="Proteomes" id="UP000244890"/>
    </source>
</evidence>
<accession>A0A2U8FBD8</accession>
<dbReference type="EMBL" id="CP021886">
    <property type="protein sequence ID" value="AWI33456.1"/>
    <property type="molecule type" value="Genomic_DNA"/>
</dbReference>
<protein>
    <submittedName>
        <fullName evidence="2">Uncharacterized protein</fullName>
    </submittedName>
</protein>